<keyword evidence="9" id="KW-1185">Reference proteome</keyword>
<accession>A0A8C4R4J9</accession>
<comment type="similarity">
    <text evidence="2 7">Belongs to the NKAIN family.</text>
</comment>
<reference evidence="8" key="2">
    <citation type="submission" date="2025-09" db="UniProtKB">
        <authorList>
            <consortium name="Ensembl"/>
        </authorList>
    </citation>
    <scope>IDENTIFICATION</scope>
</reference>
<comment type="caution">
    <text evidence="7">Lacks conserved residue(s) required for the propagation of feature annotation.</text>
</comment>
<feature type="transmembrane region" description="Helical" evidence="7">
    <location>
        <begin position="34"/>
        <end position="55"/>
    </location>
</feature>
<keyword evidence="6 7" id="KW-0472">Membrane</keyword>
<dbReference type="PANTHER" id="PTHR13084:SF6">
    <property type="entry name" value="SODIUM_POTASSIUM-TRANSPORTING ATPASE SUBUNIT BETA-1-INTERACTING PROTEIN"/>
    <property type="match status" value="1"/>
</dbReference>
<organism evidence="8 9">
    <name type="scientific">Eptatretus burgeri</name>
    <name type="common">Inshore hagfish</name>
    <dbReference type="NCBI Taxonomy" id="7764"/>
    <lineage>
        <taxon>Eukaryota</taxon>
        <taxon>Metazoa</taxon>
        <taxon>Chordata</taxon>
        <taxon>Craniata</taxon>
        <taxon>Vertebrata</taxon>
        <taxon>Cyclostomata</taxon>
        <taxon>Myxini</taxon>
        <taxon>Myxiniformes</taxon>
        <taxon>Myxinidae</taxon>
        <taxon>Eptatretinae</taxon>
        <taxon>Eptatretus</taxon>
    </lineage>
</organism>
<evidence type="ECO:0000256" key="3">
    <source>
        <dbReference type="ARBA" id="ARBA00022475"/>
    </source>
</evidence>
<keyword evidence="3 7" id="KW-1003">Cell membrane</keyword>
<keyword evidence="5 7" id="KW-1133">Transmembrane helix</keyword>
<dbReference type="Pfam" id="PF05640">
    <property type="entry name" value="NKAIN"/>
    <property type="match status" value="1"/>
</dbReference>
<name>A0A8C4R4J9_EPTBU</name>
<dbReference type="GO" id="GO:0005886">
    <property type="term" value="C:plasma membrane"/>
    <property type="evidence" value="ECO:0007669"/>
    <property type="project" value="UniProtKB-SubCell"/>
</dbReference>
<evidence type="ECO:0000256" key="2">
    <source>
        <dbReference type="ARBA" id="ARBA00006364"/>
    </source>
</evidence>
<evidence type="ECO:0000256" key="5">
    <source>
        <dbReference type="ARBA" id="ARBA00022989"/>
    </source>
</evidence>
<evidence type="ECO:0000256" key="4">
    <source>
        <dbReference type="ARBA" id="ARBA00022692"/>
    </source>
</evidence>
<dbReference type="PANTHER" id="PTHR13084">
    <property type="entry name" value="T-CELL LYMPHOMA BREAKPOINT-ASSOCIATED TARGET 1-RELATED"/>
    <property type="match status" value="1"/>
</dbReference>
<proteinExistence type="inferred from homology"/>
<reference evidence="8" key="1">
    <citation type="submission" date="2025-08" db="UniProtKB">
        <authorList>
            <consortium name="Ensembl"/>
        </authorList>
    </citation>
    <scope>IDENTIFICATION</scope>
</reference>
<dbReference type="GO" id="GO:0002028">
    <property type="term" value="P:regulation of sodium ion transport"/>
    <property type="evidence" value="ECO:0007669"/>
    <property type="project" value="UniProtKB-UniRule"/>
</dbReference>
<dbReference type="GeneTree" id="ENSGT00940000157989"/>
<evidence type="ECO:0000313" key="9">
    <source>
        <dbReference type="Proteomes" id="UP000694388"/>
    </source>
</evidence>
<keyword evidence="4 7" id="KW-0812">Transmembrane</keyword>
<evidence type="ECO:0000256" key="7">
    <source>
        <dbReference type="RuleBase" id="RU368041"/>
    </source>
</evidence>
<comment type="subcellular location">
    <subcellularLocation>
        <location evidence="1 7">Cell membrane</location>
        <topology evidence="1 7">Multi-pass membrane protein</topology>
    </subcellularLocation>
</comment>
<protein>
    <recommendedName>
        <fullName evidence="7">Sodium/potassium-transporting ATPase subunit beta-1-interacting protein</fullName>
        <shortName evidence="7">Na(+)/K(+)-transporting ATPase subunit beta-1-interacting protein</shortName>
    </recommendedName>
</protein>
<evidence type="ECO:0000256" key="1">
    <source>
        <dbReference type="ARBA" id="ARBA00004651"/>
    </source>
</evidence>
<dbReference type="AlphaFoldDB" id="A0A8C4R4J9"/>
<evidence type="ECO:0000313" key="8">
    <source>
        <dbReference type="Ensembl" id="ENSEBUP00000024083.1"/>
    </source>
</evidence>
<sequence length="156" mass="17938">MACCTGRCTLIFICTLQMMAVLERQVFDFLGYQWAPVLVNFLQVLLLILGLFGSAQYRPRYVVLYAIWSVLWVAWNIFLICFYLEVGGLSRSWRPAPQSRHLSSGTLSCACRVVCWNIHTWRFYTVPFTSCLRSLVSFTPAMWSACSQRKKTALIS</sequence>
<dbReference type="Ensembl" id="ENSEBUT00000024659.1">
    <property type="protein sequence ID" value="ENSEBUP00000024083.1"/>
    <property type="gene ID" value="ENSEBUG00000014829.1"/>
</dbReference>
<dbReference type="Proteomes" id="UP000694388">
    <property type="component" value="Unplaced"/>
</dbReference>
<feature type="transmembrane region" description="Helical" evidence="7">
    <location>
        <begin position="62"/>
        <end position="86"/>
    </location>
</feature>
<dbReference type="InterPro" id="IPR008516">
    <property type="entry name" value="Na/K-Atpase_Interacting"/>
</dbReference>
<evidence type="ECO:0000256" key="6">
    <source>
        <dbReference type="ARBA" id="ARBA00023136"/>
    </source>
</evidence>